<dbReference type="EMBL" id="JAPQFJ010000013">
    <property type="protein sequence ID" value="MCY6959427.1"/>
    <property type="molecule type" value="Genomic_DNA"/>
</dbReference>
<feature type="transmembrane region" description="Helical" evidence="8">
    <location>
        <begin position="250"/>
        <end position="282"/>
    </location>
</feature>
<comment type="similarity">
    <text evidence="2">Belongs to the autoinducer-2 exporter (AI-2E) (TC 2.A.86) family.</text>
</comment>
<dbReference type="PANTHER" id="PTHR21716">
    <property type="entry name" value="TRANSMEMBRANE PROTEIN"/>
    <property type="match status" value="1"/>
</dbReference>
<feature type="transmembrane region" description="Helical" evidence="8">
    <location>
        <begin position="12"/>
        <end position="34"/>
    </location>
</feature>
<evidence type="ECO:0000256" key="5">
    <source>
        <dbReference type="ARBA" id="ARBA00022692"/>
    </source>
</evidence>
<evidence type="ECO:0000256" key="1">
    <source>
        <dbReference type="ARBA" id="ARBA00004651"/>
    </source>
</evidence>
<gene>
    <name evidence="9" type="ORF">OW729_12485</name>
</gene>
<feature type="transmembrane region" description="Helical" evidence="8">
    <location>
        <begin position="71"/>
        <end position="92"/>
    </location>
</feature>
<evidence type="ECO:0000256" key="3">
    <source>
        <dbReference type="ARBA" id="ARBA00022448"/>
    </source>
</evidence>
<evidence type="ECO:0000256" key="2">
    <source>
        <dbReference type="ARBA" id="ARBA00009773"/>
    </source>
</evidence>
<dbReference type="PANTHER" id="PTHR21716:SF53">
    <property type="entry name" value="PERMEASE PERM-RELATED"/>
    <property type="match status" value="1"/>
</dbReference>
<keyword evidence="3" id="KW-0813">Transport</keyword>
<protein>
    <submittedName>
        <fullName evidence="9">AI-2E family transporter</fullName>
    </submittedName>
</protein>
<evidence type="ECO:0000256" key="4">
    <source>
        <dbReference type="ARBA" id="ARBA00022475"/>
    </source>
</evidence>
<accession>A0ABT4DAU6</accession>
<proteinExistence type="inferred from homology"/>
<feature type="transmembrane region" description="Helical" evidence="8">
    <location>
        <begin position="150"/>
        <end position="172"/>
    </location>
</feature>
<dbReference type="Pfam" id="PF01594">
    <property type="entry name" value="AI-2E_transport"/>
    <property type="match status" value="1"/>
</dbReference>
<keyword evidence="6 8" id="KW-1133">Transmembrane helix</keyword>
<dbReference type="InterPro" id="IPR002549">
    <property type="entry name" value="AI-2E-like"/>
</dbReference>
<organism evidence="9 10">
    <name type="scientific">Clostridium brassicae</name>
    <dbReference type="NCBI Taxonomy" id="2999072"/>
    <lineage>
        <taxon>Bacteria</taxon>
        <taxon>Bacillati</taxon>
        <taxon>Bacillota</taxon>
        <taxon>Clostridia</taxon>
        <taxon>Eubacteriales</taxon>
        <taxon>Clostridiaceae</taxon>
        <taxon>Clostridium</taxon>
    </lineage>
</organism>
<evidence type="ECO:0000256" key="6">
    <source>
        <dbReference type="ARBA" id="ARBA00022989"/>
    </source>
</evidence>
<comment type="caution">
    <text evidence="9">The sequence shown here is derived from an EMBL/GenBank/DDBJ whole genome shotgun (WGS) entry which is preliminary data.</text>
</comment>
<keyword evidence="4" id="KW-1003">Cell membrane</keyword>
<evidence type="ECO:0000256" key="8">
    <source>
        <dbReference type="SAM" id="Phobius"/>
    </source>
</evidence>
<feature type="transmembrane region" description="Helical" evidence="8">
    <location>
        <begin position="208"/>
        <end position="230"/>
    </location>
</feature>
<comment type="subcellular location">
    <subcellularLocation>
        <location evidence="1">Cell membrane</location>
        <topology evidence="1">Multi-pass membrane protein</topology>
    </subcellularLocation>
</comment>
<keyword evidence="5 8" id="KW-0812">Transmembrane</keyword>
<evidence type="ECO:0000313" key="9">
    <source>
        <dbReference type="EMBL" id="MCY6959427.1"/>
    </source>
</evidence>
<dbReference type="Proteomes" id="UP001144612">
    <property type="component" value="Unassembled WGS sequence"/>
</dbReference>
<evidence type="ECO:0000313" key="10">
    <source>
        <dbReference type="Proteomes" id="UP001144612"/>
    </source>
</evidence>
<keyword evidence="10" id="KW-1185">Reference proteome</keyword>
<reference evidence="9" key="1">
    <citation type="submission" date="2022-12" db="EMBL/GenBank/DDBJ databases">
        <title>Clostridium sp. nov., isolated from industrial wastewater.</title>
        <authorList>
            <person name="Jiayan W."/>
        </authorList>
    </citation>
    <scope>NUCLEOTIDE SEQUENCE</scope>
    <source>
        <strain evidence="9">ZC22-4</strain>
    </source>
</reference>
<evidence type="ECO:0000256" key="7">
    <source>
        <dbReference type="ARBA" id="ARBA00023136"/>
    </source>
</evidence>
<sequence length="344" mass="39061">MNIREDKKKKFVKSLLWIVIFLVSIFFILKVSIITEIGSLLLLSFILAYSLKPIQNAFLKRGITRRVSSLILVLALILGIIIMFTILIPAIIRESSNIKSTLEDMGRYFQNLYYKLKPEGNNKIIYTIFNTINNKISAAFLHMFNNIIEFGAQVSESILSYFVIPIITYYFLCDSKYLKGKVLTLFPLSSRCIIKEINKDVDRILGRYIITQFMLSIFISILTFIVLFFLKVKFPLILAILNGILNIIPYFGPIFGALPCVIVAFLTSNKVALYTALWLYLIQLIEGNIISPKIIGESVSIHPVGVIVILLIGEKVGGFLGMILAVPVSVIIKVIYEDLNYYLF</sequence>
<dbReference type="RefSeq" id="WP_268061857.1">
    <property type="nucleotide sequence ID" value="NZ_JAPQFJ010000013.1"/>
</dbReference>
<keyword evidence="7 8" id="KW-0472">Membrane</keyword>
<name>A0ABT4DAU6_9CLOT</name>